<evidence type="ECO:0008006" key="3">
    <source>
        <dbReference type="Google" id="ProtNLM"/>
    </source>
</evidence>
<keyword evidence="2" id="KW-1185">Reference proteome</keyword>
<sequence length="347" mass="38708">MVCGEVVAPACSGLARHRGLACAVVPNTVPRPDGALVAVARLAAMRHATPLPSHLATAPFTVGQADQAGVTRDRLRARDLTDPFRGVRVPRALLDDADADKRFEILCDAYQAKLPRGWFFSGPTAARIIGVPLPDRLERLEVHITAPGDFLPRGKYVIGHKAASAETTSMFGHRVRVAAELWCELASFLTVDELIAAGDRMLSDKPVLLTTKRHLERAVAAFSGGRGVRKLREALPQLRENVWSPRETWVRLVLLRAGLPEPERNARIYGADGRLIAVGDLVYRRWKVVIEYEGERWHKDRWSGIDVDRYNKLVLAGWTVIRVRKHHTEADVERMTREALALRGWRA</sequence>
<organism evidence="1 2">
    <name type="scientific">Gryllotalpicola daejeonensis</name>
    <dbReference type="NCBI Taxonomy" id="993087"/>
    <lineage>
        <taxon>Bacteria</taxon>
        <taxon>Bacillati</taxon>
        <taxon>Actinomycetota</taxon>
        <taxon>Actinomycetes</taxon>
        <taxon>Micrococcales</taxon>
        <taxon>Microbacteriaceae</taxon>
        <taxon>Gryllotalpicola</taxon>
    </lineage>
</organism>
<name>A0ABP7ZNA6_9MICO</name>
<dbReference type="InterPro" id="IPR011335">
    <property type="entry name" value="Restrct_endonuc-II-like"/>
</dbReference>
<accession>A0ABP7ZNA6</accession>
<gene>
    <name evidence="1" type="ORF">GCM10022286_29250</name>
</gene>
<reference evidence="1" key="1">
    <citation type="journal article" date="2014" name="Int. J. Syst. Evol. Microbiol.">
        <title>Complete genome of a new Firmicutes species belonging to the dominant human colonic microbiota ('Ruminococcus bicirculans') reveals two chromosomes and a selective capacity to utilize plant glucans.</title>
        <authorList>
            <consortium name="NISC Comparative Sequencing Program"/>
            <person name="Wegmann U."/>
            <person name="Louis P."/>
            <person name="Goesmann A."/>
            <person name="Henrissat B."/>
            <person name="Duncan S.H."/>
            <person name="Flint H.J."/>
        </authorList>
    </citation>
    <scope>NUCLEOTIDE SEQUENCE</scope>
    <source>
        <strain evidence="1">JCM 17590</strain>
    </source>
</reference>
<protein>
    <recommendedName>
        <fullName evidence="3">DUF559 domain-containing protein</fullName>
    </recommendedName>
</protein>
<dbReference type="Proteomes" id="UP001415169">
    <property type="component" value="Unassembled WGS sequence"/>
</dbReference>
<evidence type="ECO:0000313" key="2">
    <source>
        <dbReference type="Proteomes" id="UP001415169"/>
    </source>
</evidence>
<proteinExistence type="predicted"/>
<dbReference type="SUPFAM" id="SSF52980">
    <property type="entry name" value="Restriction endonuclease-like"/>
    <property type="match status" value="1"/>
</dbReference>
<dbReference type="EMBL" id="BAABBV010000002">
    <property type="protein sequence ID" value="GAA4165667.1"/>
    <property type="molecule type" value="Genomic_DNA"/>
</dbReference>
<reference evidence="1" key="2">
    <citation type="submission" date="2023-12" db="EMBL/GenBank/DDBJ databases">
        <authorList>
            <person name="Sun Q."/>
            <person name="Inoue M."/>
        </authorList>
    </citation>
    <scope>NUCLEOTIDE SEQUENCE</scope>
    <source>
        <strain evidence="1">JCM 17590</strain>
    </source>
</reference>
<comment type="caution">
    <text evidence="1">The sequence shown here is derived from an EMBL/GenBank/DDBJ whole genome shotgun (WGS) entry which is preliminary data.</text>
</comment>
<evidence type="ECO:0000313" key="1">
    <source>
        <dbReference type="EMBL" id="GAA4165667.1"/>
    </source>
</evidence>